<keyword evidence="4" id="KW-0963">Cytoplasm</keyword>
<dbReference type="FunCoup" id="A0A316YQM5">
    <property type="interactions" value="441"/>
</dbReference>
<dbReference type="InterPro" id="IPR056164">
    <property type="entry name" value="Beta-prop_ELP1_1st"/>
</dbReference>
<proteinExistence type="inferred from homology"/>
<accession>A0A316YQM5</accession>
<feature type="domain" description="ELP1 N-terminal second beta-propeller" evidence="9">
    <location>
        <begin position="468"/>
        <end position="746"/>
    </location>
</feature>
<reference evidence="12 13" key="1">
    <citation type="journal article" date="2018" name="Mol. Biol. Evol.">
        <title>Broad Genomic Sampling Reveals a Smut Pathogenic Ancestry of the Fungal Clade Ustilaginomycotina.</title>
        <authorList>
            <person name="Kijpornyongpan T."/>
            <person name="Mondo S.J."/>
            <person name="Barry K."/>
            <person name="Sandor L."/>
            <person name="Lee J."/>
            <person name="Lipzen A."/>
            <person name="Pangilinan J."/>
            <person name="LaButti K."/>
            <person name="Hainaut M."/>
            <person name="Henrissat B."/>
            <person name="Grigoriev I.V."/>
            <person name="Spatafora J.W."/>
            <person name="Aime M.C."/>
        </authorList>
    </citation>
    <scope>NUCLEOTIDE SEQUENCE [LARGE SCALE GENOMIC DNA]</scope>
    <source>
        <strain evidence="12 13">MCA 4198</strain>
    </source>
</reference>
<dbReference type="OrthoDB" id="40048at2759"/>
<feature type="region of interest" description="Disordered" evidence="7">
    <location>
        <begin position="1247"/>
        <end position="1277"/>
    </location>
</feature>
<evidence type="ECO:0000256" key="2">
    <source>
        <dbReference type="ARBA" id="ARBA00005043"/>
    </source>
</evidence>
<protein>
    <submittedName>
        <fullName evidence="12">IkappaB kinase complex, IKAP component</fullName>
    </submittedName>
</protein>
<feature type="region of interest" description="Disordered" evidence="7">
    <location>
        <begin position="231"/>
        <end position="263"/>
    </location>
</feature>
<comment type="similarity">
    <text evidence="3">Belongs to the ELP1/IKA1 family.</text>
</comment>
<dbReference type="SUPFAM" id="SSF82171">
    <property type="entry name" value="DPP6 N-terminal domain-like"/>
    <property type="match status" value="1"/>
</dbReference>
<sequence length="1437" mass="157806">MRNIVITSATRRGAALQGGKRSEAVAVDPITNRVYVASSSSSKLDDDESPLVDLDIWQIGEQDSMQQLSSFAAPKAPRFKPLPKRETREGWAALEEEARNEVVSLDFMADGGEFVRGSPALCIVTAGGDIGLVPLAEDDGGGNELSPILPEIVGSVHQGILAAAWSPDDEILVLVTDTTPSDLADDGLEKGPSLIVMTREFEVLSETVLRTDDFGEERPIALGWGSKATQFHGSAGKQAAQEGTSNETQDDPRGPAVPDDDGLPHITWRGDASIFAISMLESAHVGRVTADSKHHRILRTYSKTGSLLATSEPTSRGVSHALAFKPSGILMATTQRYGGDYAKTLEGTEEGSHTVSFFERNGLPKGHFVLQDRGCETIVRSLAWNSDGSLLSVWLRVSKHSDVVQLWSVNNYHWYLKQEFEQPILASVRWHPENRHELLMAHQSGEVDRRTLVLDAAVSGDQASCSAVVDGKRLLLTPFRYQNVPPPMASLTLDLPAVPVSTSWSDAGRTSFLTVLYALGRVQVWALRWSKSGSLPVPSVWADVQIGSSVNFEARQIASIFSKSEGNDYNAQVALLGSEDGRSDTVKLVDLRIGDGGVKSKEEDHARVANQSTGLKSVLIADNVASSFGLHTADGQLRRFAADQIASNLVSNIGHFYPWLVSSTMKAMTGQGESVVVGLTENGLLAAGDKTLARDATSFVVTKTHVIWTTTAHEARFLALASLNDPSAAPQTETLSRRVERGSRIVCAVPASMSLVLQMPRGNLETICPRPLVLERVRKDLDERRYRRALTTCRTHRIDLNLLHDHDSEALLAHTEEFVDLVDSAEYLELFLSNLRDEDVTSTLYPVGPAPKEKVVRPGKVNRVCDSIRSVLDRKQSDGHVYINTVLTTFVRKTPPDYEGALALLKKLKEQDATLADEACKYVIFLTDADRLFDAALGTYDFTLPLLVAQHSPRRDPREYLPLLRELRSVEPIEKQRFRIDDHLERRAKALVWLLTGAQKHEASTFLPEALTYLRKHNLYWDALEFISKDGKQDALSTTIQLHCAEWLLDQAKEYEQAAILFCNVRKWGKAIEAYIAAGQWRLAMTLASSQPKATIEGVARRAIEKLRADQRYSEAATLSLEYLANEVDDTVDLLLLARDWAGATRCAASRDRADLVQTVIWPAATEAAADLIEEVQNDVAIQFSKQIERLAELRRKKREQPQDFYPAGYNDAGADDSASVMTGTSAGGSAFSTFTRYTAIASSFSASVSDSPSSSSAGGSASVRKKLKKKEEKAKHTGKKGSIYEEDYLFTSLAKLLGEHRWGRIGAEAKALVVCLAFASKTSGSVKHAEAAKKLQHTLETFETIAKTRLEELQKAVTAEEEQLEADRLEAIEQAFELGLSPDEMRRKKLFAPIISRKPIMLYPTSPEGAAASAKDAESWKIEALHLLLSQPHQTS</sequence>
<feature type="coiled-coil region" evidence="6">
    <location>
        <begin position="1344"/>
        <end position="1371"/>
    </location>
</feature>
<feature type="compositionally biased region" description="Low complexity" evidence="7">
    <location>
        <begin position="1247"/>
        <end position="1263"/>
    </location>
</feature>
<evidence type="ECO:0000259" key="10">
    <source>
        <dbReference type="Pfam" id="PF23878"/>
    </source>
</evidence>
<dbReference type="InterPro" id="IPR056165">
    <property type="entry name" value="Beta-prop_ELP1_2nd"/>
</dbReference>
<dbReference type="RefSeq" id="XP_025379038.1">
    <property type="nucleotide sequence ID" value="XM_025524843.1"/>
</dbReference>
<dbReference type="InterPro" id="IPR006849">
    <property type="entry name" value="Elp1"/>
</dbReference>
<keyword evidence="13" id="KW-1185">Reference proteome</keyword>
<dbReference type="PANTHER" id="PTHR12747:SF0">
    <property type="entry name" value="ELONGATOR COMPLEX PROTEIN 1"/>
    <property type="match status" value="1"/>
</dbReference>
<keyword evidence="12" id="KW-0418">Kinase</keyword>
<comment type="pathway">
    <text evidence="2">tRNA modification; 5-methoxycarbonylmethyl-2-thiouridine-tRNA biosynthesis.</text>
</comment>
<dbReference type="Pfam" id="PF23878">
    <property type="entry name" value="TPR_ELP1"/>
    <property type="match status" value="1"/>
</dbReference>
<evidence type="ECO:0000259" key="9">
    <source>
        <dbReference type="Pfam" id="PF23797"/>
    </source>
</evidence>
<comment type="subcellular location">
    <subcellularLocation>
        <location evidence="1">Cytoplasm</location>
    </subcellularLocation>
</comment>
<keyword evidence="12" id="KW-0808">Transferase</keyword>
<gene>
    <name evidence="12" type="ORF">FA10DRAFT_300416</name>
</gene>
<dbReference type="Proteomes" id="UP000245768">
    <property type="component" value="Unassembled WGS sequence"/>
</dbReference>
<evidence type="ECO:0000259" key="8">
    <source>
        <dbReference type="Pfam" id="PF04762"/>
    </source>
</evidence>
<feature type="domain" description="ELP1 TPR" evidence="10">
    <location>
        <begin position="976"/>
        <end position="1146"/>
    </location>
</feature>
<evidence type="ECO:0000256" key="7">
    <source>
        <dbReference type="SAM" id="MobiDB-lite"/>
    </source>
</evidence>
<dbReference type="GeneID" id="37046759"/>
<dbReference type="Pfam" id="PF23797">
    <property type="entry name" value="Beta-prop_ELP1_2nd"/>
    <property type="match status" value="1"/>
</dbReference>
<evidence type="ECO:0000256" key="5">
    <source>
        <dbReference type="ARBA" id="ARBA00022694"/>
    </source>
</evidence>
<keyword evidence="6" id="KW-0175">Coiled coil</keyword>
<feature type="domain" description="ELP1 first N-terminal beta-propeller" evidence="8">
    <location>
        <begin position="52"/>
        <end position="433"/>
    </location>
</feature>
<organism evidence="12 13">
    <name type="scientific">Acaromyces ingoldii</name>
    <dbReference type="NCBI Taxonomy" id="215250"/>
    <lineage>
        <taxon>Eukaryota</taxon>
        <taxon>Fungi</taxon>
        <taxon>Dikarya</taxon>
        <taxon>Basidiomycota</taxon>
        <taxon>Ustilaginomycotina</taxon>
        <taxon>Exobasidiomycetes</taxon>
        <taxon>Exobasidiales</taxon>
        <taxon>Cryptobasidiaceae</taxon>
        <taxon>Acaromyces</taxon>
    </lineage>
</organism>
<evidence type="ECO:0000313" key="12">
    <source>
        <dbReference type="EMBL" id="PWN91840.1"/>
    </source>
</evidence>
<dbReference type="UniPathway" id="UPA00988"/>
<feature type="domain" description="ELP1 alpha-solenoid" evidence="11">
    <location>
        <begin position="770"/>
        <end position="967"/>
    </location>
</feature>
<evidence type="ECO:0000256" key="4">
    <source>
        <dbReference type="ARBA" id="ARBA00022490"/>
    </source>
</evidence>
<name>A0A316YQM5_9BASI</name>
<evidence type="ECO:0000256" key="3">
    <source>
        <dbReference type="ARBA" id="ARBA00006086"/>
    </source>
</evidence>
<dbReference type="EMBL" id="KZ819635">
    <property type="protein sequence ID" value="PWN91840.1"/>
    <property type="molecule type" value="Genomic_DNA"/>
</dbReference>
<keyword evidence="5" id="KW-0819">tRNA processing</keyword>
<dbReference type="GO" id="GO:0005829">
    <property type="term" value="C:cytosol"/>
    <property type="evidence" value="ECO:0007669"/>
    <property type="project" value="TreeGrafter"/>
</dbReference>
<evidence type="ECO:0000256" key="6">
    <source>
        <dbReference type="SAM" id="Coils"/>
    </source>
</evidence>
<dbReference type="Pfam" id="PF23925">
    <property type="entry name" value="A-sol_ELP1"/>
    <property type="match status" value="1"/>
</dbReference>
<dbReference type="GO" id="GO:0002926">
    <property type="term" value="P:tRNA wobble base 5-methoxycarbonylmethyl-2-thiouridinylation"/>
    <property type="evidence" value="ECO:0007669"/>
    <property type="project" value="TreeGrafter"/>
</dbReference>
<evidence type="ECO:0000313" key="13">
    <source>
        <dbReference type="Proteomes" id="UP000245768"/>
    </source>
</evidence>
<dbReference type="Pfam" id="PF04762">
    <property type="entry name" value="Beta-prop_ELP1_1st"/>
    <property type="match status" value="1"/>
</dbReference>
<evidence type="ECO:0000259" key="11">
    <source>
        <dbReference type="Pfam" id="PF23925"/>
    </source>
</evidence>
<dbReference type="GO" id="GO:0033588">
    <property type="term" value="C:elongator holoenzyme complex"/>
    <property type="evidence" value="ECO:0007669"/>
    <property type="project" value="InterPro"/>
</dbReference>
<dbReference type="PIRSF" id="PIRSF017233">
    <property type="entry name" value="IKAP"/>
    <property type="match status" value="1"/>
</dbReference>
<dbReference type="PANTHER" id="PTHR12747">
    <property type="entry name" value="ELONGATOR COMPLEX PROTEIN 1"/>
    <property type="match status" value="1"/>
</dbReference>
<dbReference type="GO" id="GO:0016301">
    <property type="term" value="F:kinase activity"/>
    <property type="evidence" value="ECO:0007669"/>
    <property type="project" value="UniProtKB-KW"/>
</dbReference>
<dbReference type="GO" id="GO:0000049">
    <property type="term" value="F:tRNA binding"/>
    <property type="evidence" value="ECO:0007669"/>
    <property type="project" value="TreeGrafter"/>
</dbReference>
<dbReference type="InterPro" id="IPR056166">
    <property type="entry name" value="TPR_ELP1"/>
</dbReference>
<dbReference type="InParanoid" id="A0A316YQM5"/>
<dbReference type="InterPro" id="IPR056167">
    <property type="entry name" value="A-sol_ELP1"/>
</dbReference>
<dbReference type="STRING" id="215250.A0A316YQM5"/>
<evidence type="ECO:0000256" key="1">
    <source>
        <dbReference type="ARBA" id="ARBA00004496"/>
    </source>
</evidence>